<dbReference type="Proteomes" id="UP000215027">
    <property type="component" value="Chromosome I"/>
</dbReference>
<organism evidence="2 3">
    <name type="scientific">Candidatus Promineifilum breve</name>
    <dbReference type="NCBI Taxonomy" id="1806508"/>
    <lineage>
        <taxon>Bacteria</taxon>
        <taxon>Bacillati</taxon>
        <taxon>Chloroflexota</taxon>
        <taxon>Ardenticatenia</taxon>
        <taxon>Candidatus Promineifilales</taxon>
        <taxon>Candidatus Promineifilaceae</taxon>
        <taxon>Candidatus Promineifilum</taxon>
    </lineage>
</organism>
<keyword evidence="3" id="KW-1185">Reference proteome</keyword>
<name>A0A160T229_9CHLR</name>
<evidence type="ECO:0000313" key="2">
    <source>
        <dbReference type="EMBL" id="CUS03956.2"/>
    </source>
</evidence>
<evidence type="ECO:0000313" key="3">
    <source>
        <dbReference type="Proteomes" id="UP000215027"/>
    </source>
</evidence>
<evidence type="ECO:0000256" key="1">
    <source>
        <dbReference type="SAM" id="MobiDB-lite"/>
    </source>
</evidence>
<dbReference type="AlphaFoldDB" id="A0A160T229"/>
<gene>
    <name evidence="2" type="ORF">CFX0092_A2078</name>
</gene>
<dbReference type="KEGG" id="pbf:CFX0092_A2078"/>
<accession>A0A160T229</accession>
<feature type="compositionally biased region" description="Pro residues" evidence="1">
    <location>
        <begin position="90"/>
        <end position="99"/>
    </location>
</feature>
<sequence length="170" mass="18846">MGRCSSTSAAPACPPAKRSAWCWRGGRAWSPMPTARRWSTATRRRSCSSAAGRCCWPPWVASSCGATGRAATTTKEKRGPTRSRRAWSLPPGPLPPEPMTCCGPSPPLTMPTKPGNWKKRRIRRNGPNSRGNWRRCGRKAGKRIRNYELGMKSDCDCDNDCERDLLTTDH</sequence>
<proteinExistence type="predicted"/>
<protein>
    <submittedName>
        <fullName evidence="2">Uncharacterized protein</fullName>
    </submittedName>
</protein>
<dbReference type="EMBL" id="LN890655">
    <property type="protein sequence ID" value="CUS03956.2"/>
    <property type="molecule type" value="Genomic_DNA"/>
</dbReference>
<feature type="region of interest" description="Disordered" evidence="1">
    <location>
        <begin position="65"/>
        <end position="99"/>
    </location>
</feature>
<reference evidence="2" key="1">
    <citation type="submission" date="2016-01" db="EMBL/GenBank/DDBJ databases">
        <authorList>
            <person name="Mcilroy J.S."/>
            <person name="Karst M S."/>
            <person name="Albertsen M."/>
        </authorList>
    </citation>
    <scope>NUCLEOTIDE SEQUENCE</scope>
    <source>
        <strain evidence="2">Cfx-K</strain>
    </source>
</reference>